<proteinExistence type="predicted"/>
<feature type="non-terminal residue" evidence="2">
    <location>
        <position position="1"/>
    </location>
</feature>
<dbReference type="Proteomes" id="UP001233999">
    <property type="component" value="Unassembled WGS sequence"/>
</dbReference>
<feature type="non-terminal residue" evidence="2">
    <location>
        <position position="75"/>
    </location>
</feature>
<reference evidence="2" key="2">
    <citation type="submission" date="2023-05" db="EMBL/GenBank/DDBJ databases">
        <authorList>
            <person name="Fouks B."/>
        </authorList>
    </citation>
    <scope>NUCLEOTIDE SEQUENCE</scope>
    <source>
        <strain evidence="2">Stay&amp;Tobe</strain>
        <tissue evidence="2">Testes</tissue>
    </source>
</reference>
<sequence length="75" mass="8663">HTSFFIVWHHGPGVYSASNGKVCQTLVFGYFVMPLFQIFRLKLFLYTIFFRMNLLNSEPASSSNPKKNIEEVLCT</sequence>
<keyword evidence="1" id="KW-0812">Transmembrane</keyword>
<dbReference type="EMBL" id="JASPKZ010002687">
    <property type="protein sequence ID" value="KAJ9595170.1"/>
    <property type="molecule type" value="Genomic_DNA"/>
</dbReference>
<accession>A0AAD8AAR0</accession>
<evidence type="ECO:0000313" key="3">
    <source>
        <dbReference type="Proteomes" id="UP001233999"/>
    </source>
</evidence>
<evidence type="ECO:0000256" key="1">
    <source>
        <dbReference type="SAM" id="Phobius"/>
    </source>
</evidence>
<gene>
    <name evidence="2" type="ORF">L9F63_013528</name>
</gene>
<keyword evidence="1" id="KW-0472">Membrane</keyword>
<evidence type="ECO:0000313" key="2">
    <source>
        <dbReference type="EMBL" id="KAJ9595170.1"/>
    </source>
</evidence>
<reference evidence="2" key="1">
    <citation type="journal article" date="2023" name="IScience">
        <title>Live-bearing cockroach genome reveals convergent evolutionary mechanisms linked to viviparity in insects and beyond.</title>
        <authorList>
            <person name="Fouks B."/>
            <person name="Harrison M.C."/>
            <person name="Mikhailova A.A."/>
            <person name="Marchal E."/>
            <person name="English S."/>
            <person name="Carruthers M."/>
            <person name="Jennings E.C."/>
            <person name="Chiamaka E.L."/>
            <person name="Frigard R.A."/>
            <person name="Pippel M."/>
            <person name="Attardo G.M."/>
            <person name="Benoit J.B."/>
            <person name="Bornberg-Bauer E."/>
            <person name="Tobe S.S."/>
        </authorList>
    </citation>
    <scope>NUCLEOTIDE SEQUENCE</scope>
    <source>
        <strain evidence="2">Stay&amp;Tobe</strain>
    </source>
</reference>
<comment type="caution">
    <text evidence="2">The sequence shown here is derived from an EMBL/GenBank/DDBJ whole genome shotgun (WGS) entry which is preliminary data.</text>
</comment>
<feature type="transmembrane region" description="Helical" evidence="1">
    <location>
        <begin position="27"/>
        <end position="49"/>
    </location>
</feature>
<keyword evidence="1" id="KW-1133">Transmembrane helix</keyword>
<keyword evidence="3" id="KW-1185">Reference proteome</keyword>
<protein>
    <submittedName>
        <fullName evidence="2">Uncharacterized protein</fullName>
    </submittedName>
</protein>
<dbReference type="AlphaFoldDB" id="A0AAD8AAR0"/>
<name>A0AAD8AAR0_DIPPU</name>
<organism evidence="2 3">
    <name type="scientific">Diploptera punctata</name>
    <name type="common">Pacific beetle cockroach</name>
    <dbReference type="NCBI Taxonomy" id="6984"/>
    <lineage>
        <taxon>Eukaryota</taxon>
        <taxon>Metazoa</taxon>
        <taxon>Ecdysozoa</taxon>
        <taxon>Arthropoda</taxon>
        <taxon>Hexapoda</taxon>
        <taxon>Insecta</taxon>
        <taxon>Pterygota</taxon>
        <taxon>Neoptera</taxon>
        <taxon>Polyneoptera</taxon>
        <taxon>Dictyoptera</taxon>
        <taxon>Blattodea</taxon>
        <taxon>Blaberoidea</taxon>
        <taxon>Blaberidae</taxon>
        <taxon>Diplopterinae</taxon>
        <taxon>Diploptera</taxon>
    </lineage>
</organism>